<dbReference type="NCBIfam" id="TIGR01727">
    <property type="entry name" value="oligo_HPY"/>
    <property type="match status" value="1"/>
</dbReference>
<dbReference type="InterPro" id="IPR003593">
    <property type="entry name" value="AAA+_ATPase"/>
</dbReference>
<keyword evidence="1" id="KW-0813">Transport</keyword>
<proteinExistence type="predicted"/>
<feature type="region of interest" description="Disordered" evidence="4">
    <location>
        <begin position="255"/>
        <end position="279"/>
    </location>
</feature>
<dbReference type="PANTHER" id="PTHR43776">
    <property type="entry name" value="TRANSPORT ATP-BINDING PROTEIN"/>
    <property type="match status" value="1"/>
</dbReference>
<dbReference type="Gene3D" id="3.40.50.300">
    <property type="entry name" value="P-loop containing nucleotide triphosphate hydrolases"/>
    <property type="match status" value="1"/>
</dbReference>
<dbReference type="PROSITE" id="PS50893">
    <property type="entry name" value="ABC_TRANSPORTER_2"/>
    <property type="match status" value="1"/>
</dbReference>
<sequence length="321" mass="35424">MHFTVRGGLGRTSTVKALEHASLRLRRGRIVALVGESGSGKTTLARLFALMYTPTSGEIRLRGEPVGPRRGRAAREYYSEVQMVFQDPFASLNSMHTVRHNLARALRIHGRAGRDDIEERMHALLERVSLTPTRDFIGKLPHELSGGQRQRVAIARALAVGPKVVLGDEPISMLDVSMRLDILNLLARLRDEEDLALLYITHDIAGARYLAEEIHVMYAGQMVEGGPTEEIIQNPQHPYTRLLLGASPDPARTLTPGGSSVFADVEDSGEPPNLTDPPPGCRFHPRCPFATDSCRRAFPARTELPTGQWVHCWLYPSGAST</sequence>
<evidence type="ECO:0000313" key="6">
    <source>
        <dbReference type="EMBL" id="MPY58785.1"/>
    </source>
</evidence>
<dbReference type="PANTHER" id="PTHR43776:SF8">
    <property type="entry name" value="ABC TRANSPORTER, ATP-BINDING PROTEIN"/>
    <property type="match status" value="1"/>
</dbReference>
<dbReference type="EMBL" id="VJZC01000102">
    <property type="protein sequence ID" value="MPY58785.1"/>
    <property type="molecule type" value="Genomic_DNA"/>
</dbReference>
<dbReference type="RefSeq" id="WP_152772321.1">
    <property type="nucleotide sequence ID" value="NZ_VJZC01000102.1"/>
</dbReference>
<accession>A0A5N8XJN2</accession>
<reference evidence="6 7" key="1">
    <citation type="submission" date="2019-07" db="EMBL/GenBank/DDBJ databases">
        <title>New species of Amycolatopsis and Streptomyces.</title>
        <authorList>
            <person name="Duangmal K."/>
            <person name="Teo W.F.A."/>
            <person name="Lipun K."/>
        </authorList>
    </citation>
    <scope>NUCLEOTIDE SEQUENCE [LARGE SCALE GENOMIC DNA]</scope>
    <source>
        <strain evidence="6 7">NBRC 106415</strain>
    </source>
</reference>
<keyword evidence="2" id="KW-0547">Nucleotide-binding</keyword>
<dbReference type="GO" id="GO:0055085">
    <property type="term" value="P:transmembrane transport"/>
    <property type="evidence" value="ECO:0007669"/>
    <property type="project" value="UniProtKB-ARBA"/>
</dbReference>
<dbReference type="InterPro" id="IPR017871">
    <property type="entry name" value="ABC_transporter-like_CS"/>
</dbReference>
<dbReference type="AlphaFoldDB" id="A0A5N8XJN2"/>
<dbReference type="SMART" id="SM00382">
    <property type="entry name" value="AAA"/>
    <property type="match status" value="1"/>
</dbReference>
<evidence type="ECO:0000256" key="1">
    <source>
        <dbReference type="ARBA" id="ARBA00022448"/>
    </source>
</evidence>
<gene>
    <name evidence="6" type="ORF">FNH08_16910</name>
</gene>
<organism evidence="6 7">
    <name type="scientific">Streptomyces spongiae</name>
    <dbReference type="NCBI Taxonomy" id="565072"/>
    <lineage>
        <taxon>Bacteria</taxon>
        <taxon>Bacillati</taxon>
        <taxon>Actinomycetota</taxon>
        <taxon>Actinomycetes</taxon>
        <taxon>Kitasatosporales</taxon>
        <taxon>Streptomycetaceae</taxon>
        <taxon>Streptomyces</taxon>
    </lineage>
</organism>
<dbReference type="SUPFAM" id="SSF52540">
    <property type="entry name" value="P-loop containing nucleoside triphosphate hydrolases"/>
    <property type="match status" value="1"/>
</dbReference>
<name>A0A5N8XJN2_9ACTN</name>
<evidence type="ECO:0000313" key="7">
    <source>
        <dbReference type="Proteomes" id="UP000400924"/>
    </source>
</evidence>
<dbReference type="GO" id="GO:0015833">
    <property type="term" value="P:peptide transport"/>
    <property type="evidence" value="ECO:0007669"/>
    <property type="project" value="InterPro"/>
</dbReference>
<evidence type="ECO:0000256" key="4">
    <source>
        <dbReference type="SAM" id="MobiDB-lite"/>
    </source>
</evidence>
<keyword evidence="3 6" id="KW-0067">ATP-binding</keyword>
<keyword evidence="7" id="KW-1185">Reference proteome</keyword>
<feature type="domain" description="ABC transporter" evidence="5">
    <location>
        <begin position="3"/>
        <end position="244"/>
    </location>
</feature>
<dbReference type="Pfam" id="PF08352">
    <property type="entry name" value="oligo_HPY"/>
    <property type="match status" value="1"/>
</dbReference>
<protein>
    <submittedName>
        <fullName evidence="6">ABC transporter ATP-binding protein</fullName>
    </submittedName>
</protein>
<comment type="caution">
    <text evidence="6">The sequence shown here is derived from an EMBL/GenBank/DDBJ whole genome shotgun (WGS) entry which is preliminary data.</text>
</comment>
<dbReference type="PROSITE" id="PS00211">
    <property type="entry name" value="ABC_TRANSPORTER_1"/>
    <property type="match status" value="1"/>
</dbReference>
<dbReference type="InterPro" id="IPR050319">
    <property type="entry name" value="ABC_transp_ATP-bind"/>
</dbReference>
<dbReference type="Pfam" id="PF00005">
    <property type="entry name" value="ABC_tran"/>
    <property type="match status" value="1"/>
</dbReference>
<dbReference type="InterPro" id="IPR013563">
    <property type="entry name" value="Oligopep_ABC_C"/>
</dbReference>
<dbReference type="OrthoDB" id="3326974at2"/>
<evidence type="ECO:0000256" key="3">
    <source>
        <dbReference type="ARBA" id="ARBA00022840"/>
    </source>
</evidence>
<dbReference type="GO" id="GO:0016887">
    <property type="term" value="F:ATP hydrolysis activity"/>
    <property type="evidence" value="ECO:0007669"/>
    <property type="project" value="InterPro"/>
</dbReference>
<evidence type="ECO:0000259" key="5">
    <source>
        <dbReference type="PROSITE" id="PS50893"/>
    </source>
</evidence>
<dbReference type="Proteomes" id="UP000400924">
    <property type="component" value="Unassembled WGS sequence"/>
</dbReference>
<dbReference type="InterPro" id="IPR003439">
    <property type="entry name" value="ABC_transporter-like_ATP-bd"/>
</dbReference>
<dbReference type="InterPro" id="IPR027417">
    <property type="entry name" value="P-loop_NTPase"/>
</dbReference>
<dbReference type="GO" id="GO:0005524">
    <property type="term" value="F:ATP binding"/>
    <property type="evidence" value="ECO:0007669"/>
    <property type="project" value="UniProtKB-KW"/>
</dbReference>
<evidence type="ECO:0000256" key="2">
    <source>
        <dbReference type="ARBA" id="ARBA00022741"/>
    </source>
</evidence>
<dbReference type="CDD" id="cd03257">
    <property type="entry name" value="ABC_NikE_OppD_transporters"/>
    <property type="match status" value="1"/>
</dbReference>